<keyword evidence="2" id="KW-1185">Reference proteome</keyword>
<name>A0A7M2SR59_9ACTN</name>
<sequence>MQDGVGHGVFARSSGWTAAASLSQMRGPIQRVPVRHVAGRDGQFAAALVDVGGQDRGVADDVDRCLGGVSFCDSAGLNVPHRRRGPSHRPPRVVLALPWRRPKAICNTLL</sequence>
<proteinExistence type="predicted"/>
<gene>
    <name evidence="1" type="ORF">IM697_04785</name>
</gene>
<dbReference type="Proteomes" id="UP000594205">
    <property type="component" value="Chromosome"/>
</dbReference>
<dbReference type="EMBL" id="CP063373">
    <property type="protein sequence ID" value="QOV37741.1"/>
    <property type="molecule type" value="Genomic_DNA"/>
</dbReference>
<reference evidence="1 2" key="1">
    <citation type="submission" date="2020-10" db="EMBL/GenBank/DDBJ databases">
        <title>Streptomyces ferrugineus complate genome analysis.</title>
        <authorList>
            <person name="Anwar N."/>
        </authorList>
    </citation>
    <scope>NUCLEOTIDE SEQUENCE [LARGE SCALE GENOMIC DNA]</scope>
    <source>
        <strain evidence="1 2">CCTCC AA2014009</strain>
    </source>
</reference>
<evidence type="ECO:0000313" key="2">
    <source>
        <dbReference type="Proteomes" id="UP000594205"/>
    </source>
</evidence>
<protein>
    <submittedName>
        <fullName evidence="1">Uncharacterized protein</fullName>
    </submittedName>
</protein>
<dbReference type="RefSeq" id="WP_194045047.1">
    <property type="nucleotide sequence ID" value="NZ_CP063373.1"/>
</dbReference>
<organism evidence="1 2">
    <name type="scientific">Streptomyces ferrugineus</name>
    <dbReference type="NCBI Taxonomy" id="1413221"/>
    <lineage>
        <taxon>Bacteria</taxon>
        <taxon>Bacillati</taxon>
        <taxon>Actinomycetota</taxon>
        <taxon>Actinomycetes</taxon>
        <taxon>Kitasatosporales</taxon>
        <taxon>Streptomycetaceae</taxon>
        <taxon>Streptomyces</taxon>
    </lineage>
</organism>
<evidence type="ECO:0000313" key="1">
    <source>
        <dbReference type="EMBL" id="QOV37741.1"/>
    </source>
</evidence>
<dbReference type="KEGG" id="sfeu:IM697_04785"/>
<accession>A0A7M2SR59</accession>
<dbReference type="AlphaFoldDB" id="A0A7M2SR59"/>